<gene>
    <name evidence="2" type="ORF">OLEA9_A092251</name>
</gene>
<accession>A0A8S0PBM4</accession>
<dbReference type="Proteomes" id="UP000594638">
    <property type="component" value="Unassembled WGS sequence"/>
</dbReference>
<evidence type="ECO:0000256" key="1">
    <source>
        <dbReference type="SAM" id="MobiDB-lite"/>
    </source>
</evidence>
<dbReference type="OrthoDB" id="1588050at2759"/>
<dbReference type="PANTHER" id="PTHR36746:SF3">
    <property type="entry name" value="DUF4005 DOMAIN-CONTAINING PROTEIN"/>
    <property type="match status" value="1"/>
</dbReference>
<evidence type="ECO:0000313" key="3">
    <source>
        <dbReference type="Proteomes" id="UP000594638"/>
    </source>
</evidence>
<sequence length="223" mass="24574">MAQNHSEGVCEKIFNAISCGQKNHHVHASVSSETSPKSPVQATDNPANASFLNRPNHRMIPIEFEPSIRPSPMTPKENMQPDTKNAGKENGNKSSSEISLQDLVINEECHGPKGKIKPNAHGQVEKVASMKDKPRVSVEEKPKLKWRTSSMGKTKATKEKTIQEKGDEDKKTVLKSAKTKFSDYIDHVKKKMGTVPYVDGDGGGRTGTKKDSFNHKVSETVQI</sequence>
<feature type="region of interest" description="Disordered" evidence="1">
    <location>
        <begin position="193"/>
        <end position="223"/>
    </location>
</feature>
<dbReference type="AlphaFoldDB" id="A0A8S0PBM4"/>
<feature type="region of interest" description="Disordered" evidence="1">
    <location>
        <begin position="27"/>
        <end position="53"/>
    </location>
</feature>
<feature type="compositionally biased region" description="Polar residues" evidence="1">
    <location>
        <begin position="29"/>
        <end position="53"/>
    </location>
</feature>
<evidence type="ECO:0000313" key="2">
    <source>
        <dbReference type="EMBL" id="CAA2936498.1"/>
    </source>
</evidence>
<feature type="compositionally biased region" description="Basic and acidic residues" evidence="1">
    <location>
        <begin position="156"/>
        <end position="169"/>
    </location>
</feature>
<organism evidence="2 3">
    <name type="scientific">Olea europaea subsp. europaea</name>
    <dbReference type="NCBI Taxonomy" id="158383"/>
    <lineage>
        <taxon>Eukaryota</taxon>
        <taxon>Viridiplantae</taxon>
        <taxon>Streptophyta</taxon>
        <taxon>Embryophyta</taxon>
        <taxon>Tracheophyta</taxon>
        <taxon>Spermatophyta</taxon>
        <taxon>Magnoliopsida</taxon>
        <taxon>eudicotyledons</taxon>
        <taxon>Gunneridae</taxon>
        <taxon>Pentapetalae</taxon>
        <taxon>asterids</taxon>
        <taxon>lamiids</taxon>
        <taxon>Lamiales</taxon>
        <taxon>Oleaceae</taxon>
        <taxon>Oleeae</taxon>
        <taxon>Olea</taxon>
    </lineage>
</organism>
<reference evidence="2 3" key="1">
    <citation type="submission" date="2019-12" db="EMBL/GenBank/DDBJ databases">
        <authorList>
            <person name="Alioto T."/>
            <person name="Alioto T."/>
            <person name="Gomez Garrido J."/>
        </authorList>
    </citation>
    <scope>NUCLEOTIDE SEQUENCE [LARGE SCALE GENOMIC DNA]</scope>
</reference>
<dbReference type="PANTHER" id="PTHR36746">
    <property type="entry name" value="BNAC04G51760D PROTEIN"/>
    <property type="match status" value="1"/>
</dbReference>
<feature type="compositionally biased region" description="Basic and acidic residues" evidence="1">
    <location>
        <begin position="208"/>
        <end position="223"/>
    </location>
</feature>
<proteinExistence type="predicted"/>
<protein>
    <submittedName>
        <fullName evidence="2">Uncharacterized protein</fullName>
    </submittedName>
</protein>
<feature type="region of interest" description="Disordered" evidence="1">
    <location>
        <begin position="66"/>
        <end position="95"/>
    </location>
</feature>
<comment type="caution">
    <text evidence="2">The sequence shown here is derived from an EMBL/GenBank/DDBJ whole genome shotgun (WGS) entry which is preliminary data.</text>
</comment>
<dbReference type="Gramene" id="OE9A092251T1">
    <property type="protein sequence ID" value="OE9A092251C1"/>
    <property type="gene ID" value="OE9A092251"/>
</dbReference>
<name>A0A8S0PBM4_OLEEU</name>
<dbReference type="EMBL" id="CACTIH010000028">
    <property type="protein sequence ID" value="CAA2936498.1"/>
    <property type="molecule type" value="Genomic_DNA"/>
</dbReference>
<keyword evidence="3" id="KW-1185">Reference proteome</keyword>
<feature type="region of interest" description="Disordered" evidence="1">
    <location>
        <begin position="110"/>
        <end position="169"/>
    </location>
</feature>
<feature type="compositionally biased region" description="Basic and acidic residues" evidence="1">
    <location>
        <begin position="128"/>
        <end position="143"/>
    </location>
</feature>